<proteinExistence type="predicted"/>
<dbReference type="InterPro" id="IPR051783">
    <property type="entry name" value="NAD(P)-dependent_oxidoreduct"/>
</dbReference>
<accession>A0ABX0DM11</accession>
<dbReference type="PANTHER" id="PTHR48079">
    <property type="entry name" value="PROTEIN YEEZ"/>
    <property type="match status" value="1"/>
</dbReference>
<protein>
    <submittedName>
        <fullName evidence="2">NAD(P)H-binding protein</fullName>
    </submittedName>
</protein>
<dbReference type="Pfam" id="PF13460">
    <property type="entry name" value="NAD_binding_10"/>
    <property type="match status" value="1"/>
</dbReference>
<name>A0ABX0DM11_9MICC</name>
<dbReference type="SUPFAM" id="SSF51735">
    <property type="entry name" value="NAD(P)-binding Rossmann-fold domains"/>
    <property type="match status" value="1"/>
</dbReference>
<evidence type="ECO:0000313" key="2">
    <source>
        <dbReference type="EMBL" id="NGN85247.1"/>
    </source>
</evidence>
<dbReference type="Proteomes" id="UP000479226">
    <property type="component" value="Unassembled WGS sequence"/>
</dbReference>
<dbReference type="InterPro" id="IPR016040">
    <property type="entry name" value="NAD(P)-bd_dom"/>
</dbReference>
<reference evidence="2 3" key="1">
    <citation type="submission" date="2020-02" db="EMBL/GenBank/DDBJ databases">
        <title>Genome sequence of the type strain DSM 27180 of Arthrobacter silviterrae.</title>
        <authorList>
            <person name="Gao J."/>
            <person name="Sun J."/>
        </authorList>
    </citation>
    <scope>NUCLEOTIDE SEQUENCE [LARGE SCALE GENOMIC DNA]</scope>
    <source>
        <strain evidence="2 3">DSM 27180</strain>
    </source>
</reference>
<comment type="caution">
    <text evidence="2">The sequence shown here is derived from an EMBL/GenBank/DDBJ whole genome shotgun (WGS) entry which is preliminary data.</text>
</comment>
<dbReference type="Gene3D" id="3.40.50.720">
    <property type="entry name" value="NAD(P)-binding Rossmann-like Domain"/>
    <property type="match status" value="1"/>
</dbReference>
<evidence type="ECO:0000313" key="3">
    <source>
        <dbReference type="Proteomes" id="UP000479226"/>
    </source>
</evidence>
<evidence type="ECO:0000259" key="1">
    <source>
        <dbReference type="Pfam" id="PF13460"/>
    </source>
</evidence>
<keyword evidence="3" id="KW-1185">Reference proteome</keyword>
<dbReference type="EMBL" id="JAAKZI010000042">
    <property type="protein sequence ID" value="NGN85247.1"/>
    <property type="molecule type" value="Genomic_DNA"/>
</dbReference>
<organism evidence="2 3">
    <name type="scientific">Arthrobacter silviterrae</name>
    <dbReference type="NCBI Taxonomy" id="2026658"/>
    <lineage>
        <taxon>Bacteria</taxon>
        <taxon>Bacillati</taxon>
        <taxon>Actinomycetota</taxon>
        <taxon>Actinomycetes</taxon>
        <taxon>Micrococcales</taxon>
        <taxon>Micrococcaceae</taxon>
        <taxon>Arthrobacter</taxon>
    </lineage>
</organism>
<gene>
    <name evidence="2" type="ORF">G6N77_17515</name>
</gene>
<dbReference type="RefSeq" id="WP_165183460.1">
    <property type="nucleotide sequence ID" value="NZ_JAAKZI010000042.1"/>
</dbReference>
<feature type="domain" description="NAD(P)-binding" evidence="1">
    <location>
        <begin position="8"/>
        <end position="111"/>
    </location>
</feature>
<dbReference type="PANTHER" id="PTHR48079:SF6">
    <property type="entry name" value="NAD(P)-BINDING DOMAIN-CONTAINING PROTEIN-RELATED"/>
    <property type="match status" value="1"/>
</dbReference>
<sequence length="116" mass="12247">MSVIAATGANGYIGGGLVPTLLEQGHTGRVLTRRSHALRGVPWSGRVHVVTGDQSDPHAVQKLYDGATPLYYLAHSMSDNKDFAPVEEQCAQIVAAVASQEGAVRLIYLSGPHPEG</sequence>
<dbReference type="InterPro" id="IPR036291">
    <property type="entry name" value="NAD(P)-bd_dom_sf"/>
</dbReference>